<accession>A0A3S9IE64</accession>
<protein>
    <submittedName>
        <fullName evidence="2">Uncharacterized protein</fullName>
    </submittedName>
</protein>
<evidence type="ECO:0000313" key="3">
    <source>
        <dbReference type="Proteomes" id="UP000280197"/>
    </source>
</evidence>
<reference evidence="2 3" key="1">
    <citation type="submission" date="2018-12" db="EMBL/GenBank/DDBJ databases">
        <authorList>
            <person name="Li K."/>
        </authorList>
    </citation>
    <scope>NUCLEOTIDE SEQUENCE [LARGE SCALE GENOMIC DNA]</scope>
    <source>
        <strain evidence="3">CR22</strain>
    </source>
</reference>
<name>A0A3S9IE64_9ACTN</name>
<dbReference type="AlphaFoldDB" id="A0A3S9IE64"/>
<sequence>MSRASTATSTPSSPSPSPSPDCPCPGARARAEGHVLRVKMLKRQMFGRAGFNLLRKSVLLA</sequence>
<organism evidence="2 3">
    <name type="scientific">Streptomyces aquilus</name>
    <dbReference type="NCBI Taxonomy" id="2548456"/>
    <lineage>
        <taxon>Bacteria</taxon>
        <taxon>Bacillati</taxon>
        <taxon>Actinomycetota</taxon>
        <taxon>Actinomycetes</taxon>
        <taxon>Kitasatosporales</taxon>
        <taxon>Streptomycetaceae</taxon>
        <taxon>Streptomyces</taxon>
    </lineage>
</organism>
<feature type="region of interest" description="Disordered" evidence="1">
    <location>
        <begin position="1"/>
        <end position="28"/>
    </location>
</feature>
<dbReference type="Proteomes" id="UP000280197">
    <property type="component" value="Chromosome"/>
</dbReference>
<dbReference type="EMBL" id="CP034463">
    <property type="protein sequence ID" value="AZP22619.1"/>
    <property type="molecule type" value="Genomic_DNA"/>
</dbReference>
<proteinExistence type="predicted"/>
<evidence type="ECO:0000256" key="1">
    <source>
        <dbReference type="SAM" id="MobiDB-lite"/>
    </source>
</evidence>
<feature type="compositionally biased region" description="Low complexity" evidence="1">
    <location>
        <begin position="1"/>
        <end position="12"/>
    </location>
</feature>
<evidence type="ECO:0000313" key="2">
    <source>
        <dbReference type="EMBL" id="AZP22619.1"/>
    </source>
</evidence>
<feature type="compositionally biased region" description="Pro residues" evidence="1">
    <location>
        <begin position="13"/>
        <end position="23"/>
    </location>
</feature>
<gene>
    <name evidence="2" type="ORF">EJC51_45115</name>
</gene>
<dbReference type="KEGG" id="saqu:EJC51_45115"/>
<keyword evidence="3" id="KW-1185">Reference proteome</keyword>